<proteinExistence type="predicted"/>
<evidence type="ECO:0000313" key="2">
    <source>
        <dbReference type="Proteomes" id="UP001232148"/>
    </source>
</evidence>
<name>A0AAD9HLX5_9PEZI</name>
<comment type="caution">
    <text evidence="1">The sequence shown here is derived from an EMBL/GenBank/DDBJ whole genome shotgun (WGS) entry which is preliminary data.</text>
</comment>
<gene>
    <name evidence="1" type="ORF">LX32DRAFT_691729</name>
</gene>
<protein>
    <submittedName>
        <fullName evidence="1">Uncharacterized protein</fullName>
    </submittedName>
</protein>
<dbReference type="EMBL" id="MU842841">
    <property type="protein sequence ID" value="KAK2031323.1"/>
    <property type="molecule type" value="Genomic_DNA"/>
</dbReference>
<dbReference type="AlphaFoldDB" id="A0AAD9HLX5"/>
<evidence type="ECO:0000313" key="1">
    <source>
        <dbReference type="EMBL" id="KAK2031323.1"/>
    </source>
</evidence>
<accession>A0AAD9HLX5</accession>
<dbReference type="Proteomes" id="UP001232148">
    <property type="component" value="Unassembled WGS sequence"/>
</dbReference>
<organism evidence="1 2">
    <name type="scientific">Colletotrichum zoysiae</name>
    <dbReference type="NCBI Taxonomy" id="1216348"/>
    <lineage>
        <taxon>Eukaryota</taxon>
        <taxon>Fungi</taxon>
        <taxon>Dikarya</taxon>
        <taxon>Ascomycota</taxon>
        <taxon>Pezizomycotina</taxon>
        <taxon>Sordariomycetes</taxon>
        <taxon>Hypocreomycetidae</taxon>
        <taxon>Glomerellales</taxon>
        <taxon>Glomerellaceae</taxon>
        <taxon>Colletotrichum</taxon>
        <taxon>Colletotrichum graminicola species complex</taxon>
    </lineage>
</organism>
<sequence>MERVMDKLRSVTDMEVRLASEDDKEDFAGILGAVDRGIGVHADHAPYVTWNILLNAVPGGDTIVYDRQWQAPDDDIEWRKKFPRDSCHPQMLQSHPFKAMEAVGRRPGIRFTVCSFIGFLPGDGSRPDALVLWS</sequence>
<keyword evidence="2" id="KW-1185">Reference proteome</keyword>
<reference evidence="1" key="1">
    <citation type="submission" date="2021-06" db="EMBL/GenBank/DDBJ databases">
        <title>Comparative genomics, transcriptomics and evolutionary studies reveal genomic signatures of adaptation to plant cell wall in hemibiotrophic fungi.</title>
        <authorList>
            <consortium name="DOE Joint Genome Institute"/>
            <person name="Baroncelli R."/>
            <person name="Diaz J.F."/>
            <person name="Benocci T."/>
            <person name="Peng M."/>
            <person name="Battaglia E."/>
            <person name="Haridas S."/>
            <person name="Andreopoulos W."/>
            <person name="Labutti K."/>
            <person name="Pangilinan J."/>
            <person name="Floch G.L."/>
            <person name="Makela M.R."/>
            <person name="Henrissat B."/>
            <person name="Grigoriev I.V."/>
            <person name="Crouch J.A."/>
            <person name="De Vries R.P."/>
            <person name="Sukno S.A."/>
            <person name="Thon M.R."/>
        </authorList>
    </citation>
    <scope>NUCLEOTIDE SEQUENCE</scope>
    <source>
        <strain evidence="1">MAFF235873</strain>
    </source>
</reference>